<dbReference type="InterPro" id="IPR045851">
    <property type="entry name" value="AMP-bd_C_sf"/>
</dbReference>
<dbReference type="Gene3D" id="3.40.50.12780">
    <property type="entry name" value="N-terminal domain of ligase-like"/>
    <property type="match status" value="1"/>
</dbReference>
<dbReference type="GO" id="GO:0003824">
    <property type="term" value="F:catalytic activity"/>
    <property type="evidence" value="ECO:0007669"/>
    <property type="project" value="InterPro"/>
</dbReference>
<dbReference type="Pfam" id="PF07993">
    <property type="entry name" value="NAD_binding_4"/>
    <property type="match status" value="1"/>
</dbReference>
<proteinExistence type="predicted"/>
<dbReference type="FunFam" id="3.30.300.30:FF:000010">
    <property type="entry name" value="Enterobactin synthetase component F"/>
    <property type="match status" value="1"/>
</dbReference>
<keyword evidence="2" id="KW-0597">Phosphoprotein</keyword>
<dbReference type="Pfam" id="PF00550">
    <property type="entry name" value="PP-binding"/>
    <property type="match status" value="1"/>
</dbReference>
<dbReference type="SUPFAM" id="SSF47336">
    <property type="entry name" value="ACP-like"/>
    <property type="match status" value="1"/>
</dbReference>
<dbReference type="PROSITE" id="PS00455">
    <property type="entry name" value="AMP_BINDING"/>
    <property type="match status" value="1"/>
</dbReference>
<gene>
    <name evidence="5" type="ORF">CXG81DRAFT_11456</name>
</gene>
<dbReference type="Gene3D" id="3.40.50.720">
    <property type="entry name" value="NAD(P)-binding Rossmann-like Domain"/>
    <property type="match status" value="1"/>
</dbReference>
<dbReference type="Gene3D" id="3.30.300.30">
    <property type="match status" value="1"/>
</dbReference>
<dbReference type="InterPro" id="IPR020806">
    <property type="entry name" value="PKS_PP-bd"/>
</dbReference>
<evidence type="ECO:0000313" key="5">
    <source>
        <dbReference type="EMBL" id="RKP01893.1"/>
    </source>
</evidence>
<dbReference type="PANTHER" id="PTHR44845">
    <property type="entry name" value="CARRIER DOMAIN-CONTAINING PROTEIN"/>
    <property type="match status" value="1"/>
</dbReference>
<dbReference type="Proteomes" id="UP000274922">
    <property type="component" value="Unassembled WGS sequence"/>
</dbReference>
<sequence>MTTASLLRVAEASPAHEQAAETALTPAEEARVARWKAHLGDLTELILPSDYPRPNPMRTVEAALELELMDSTILALVQLSITLRTQQQKQMPPNASPVSASGTTISPFTILLSAFSILLHKYTGEEDVTVGSSSSSTNPLVLRFQIADGDTFADVARKVYATEDMAAEDEVPFAHLTAAYARDAKIKGMAPSLFKVRFFNMTDTNENTLRDTTTEFSSSSDLTVFISQSASVKRLMPVSIRVLYNTVLFSQARIEEMCRQLALVLETAAAHPHGAVGDMKLVTDAARAVLPDPQADLHWDQYPGPITDIFARNAQAHPDRLCVLESLPSPMAGASAAFDLARTFTYDQIHRASNVLAHHLLRRGVAREDVVVLYSARCADLVVAVMAVLKAGATFSVIDPAYPPQRQNIYLSVAKPQALVILDRAGALKDDVSEFVTTQLKLKALVPALRLHDDGHLTGGAFTAPPGDLAKAPEHPGIVLGPDSIGTLSFTSGSTGIPKGVRGRHFSLTHFFPWMATEFGLSEVDRFTMLSGIAHDPIQRDIFTPLFLGAQLRIPTADDIGFPGRLAEWMAFHACTVTHLTPAMGQLLSANATAPIPQLRNAFFVGDILTKRDVMRLQTLAQNVDVINMFGTTETQRAVSYLRIPSRAAKPGFLSLQKDVMPAGKGMVDTQLLVLNKQGNLCGIGEVGEIFVRSSGLAEGYLGLEAATAERFLPNPFAVADAPTGSAGGGASLPFYHGRRDRMYKSGDLGRYRTDGSVECTGRADDQVKIRGFRIELGEIDTHLSQHEGVRENITLVRRDKYEEQTLVSYFVPNDPEQDMPLLLASIRTYLKTKLPGYAVPSVFAPLDRLPLTPNGKIDKNALPFPDTVLLSQAHQTADATDSAALSPLESQIQDVWANLLHVSRSAVALTASFWDLGGHSVAATRMMFEIRKRLAVDVPLMLVYDHPTLGAFCNAIEAIRKESLEAYTSGDRSRRNSAHPTDRSGAAAHAYAKDVDVLDQPDVWTARPGLPAAAAGGKILLTGATGFLGIFILDAVLRQSPQSHVVCVVRGATAEKARERVAHTLQQYLLPQAHMARVTVLAGDLGEPRFGLGEADWTMLTRDVSVILHNGALVHWVYPYARLRKANVLSCCTMLDLATTTTQKRVVFVSSSSVLDTDSYVDKLRQGVSVMEDDDLQGSRDTLRTGYGQSKWVAENLCFRARARGLPVSVVRPGYILGHSATGIGNSDDFLWRLIKGCIELKRVPRIANNINICPVDYVADLVAAAGFVTDPALDHRVYQAANPHRIRFDELFAQCARWYDVAAEDYLQWRSALMELTLQNTDSALYPLLHFVLDDLPTSTKSPRLDTRHAEALVSAGLLAPCHRVQDLMPLYLSFFQAIGFLPPAPTSIAVDPAAGDVAVDLAALAEQWKSLEASAGRSGH</sequence>
<dbReference type="OrthoDB" id="329835at2759"/>
<dbReference type="InterPro" id="IPR001242">
    <property type="entry name" value="Condensation_dom"/>
</dbReference>
<dbReference type="Pfam" id="PF13193">
    <property type="entry name" value="AMP-binding_C"/>
    <property type="match status" value="1"/>
</dbReference>
<evidence type="ECO:0000259" key="4">
    <source>
        <dbReference type="PROSITE" id="PS50075"/>
    </source>
</evidence>
<dbReference type="EMBL" id="ML014158">
    <property type="protein sequence ID" value="RKP01893.1"/>
    <property type="molecule type" value="Genomic_DNA"/>
</dbReference>
<evidence type="ECO:0000256" key="2">
    <source>
        <dbReference type="ARBA" id="ARBA00022553"/>
    </source>
</evidence>
<dbReference type="PIRSF" id="PIRSF001617">
    <property type="entry name" value="Alpha-AR"/>
    <property type="match status" value="1"/>
</dbReference>
<evidence type="ECO:0000256" key="3">
    <source>
        <dbReference type="SAM" id="MobiDB-lite"/>
    </source>
</evidence>
<protein>
    <recommendedName>
        <fullName evidence="4">Carrier domain-containing protein</fullName>
    </recommendedName>
</protein>
<evidence type="ECO:0000256" key="1">
    <source>
        <dbReference type="ARBA" id="ARBA00022450"/>
    </source>
</evidence>
<dbReference type="SMART" id="SM00823">
    <property type="entry name" value="PKS_PP"/>
    <property type="match status" value="1"/>
</dbReference>
<dbReference type="Pfam" id="PF00501">
    <property type="entry name" value="AMP-binding"/>
    <property type="match status" value="1"/>
</dbReference>
<accession>A0A4P9X985</accession>
<feature type="domain" description="Carrier" evidence="4">
    <location>
        <begin position="884"/>
        <end position="961"/>
    </location>
</feature>
<keyword evidence="1" id="KW-0596">Phosphopantetheine</keyword>
<dbReference type="InterPro" id="IPR036736">
    <property type="entry name" value="ACP-like_sf"/>
</dbReference>
<dbReference type="NCBIfam" id="TIGR01746">
    <property type="entry name" value="Thioester-redct"/>
    <property type="match status" value="1"/>
</dbReference>
<dbReference type="GO" id="GO:0031177">
    <property type="term" value="F:phosphopantetheine binding"/>
    <property type="evidence" value="ECO:0007669"/>
    <property type="project" value="InterPro"/>
</dbReference>
<dbReference type="InterPro" id="IPR010080">
    <property type="entry name" value="Thioester_reductase-like_dom"/>
</dbReference>
<dbReference type="PROSITE" id="PS50075">
    <property type="entry name" value="CARRIER"/>
    <property type="match status" value="1"/>
</dbReference>
<dbReference type="CDD" id="cd05235">
    <property type="entry name" value="SDR_e1"/>
    <property type="match status" value="1"/>
</dbReference>
<dbReference type="InterPro" id="IPR009081">
    <property type="entry name" value="PP-bd_ACP"/>
</dbReference>
<evidence type="ECO:0000313" key="6">
    <source>
        <dbReference type="Proteomes" id="UP000274922"/>
    </source>
</evidence>
<organism evidence="5 6">
    <name type="scientific">Caulochytrium protostelioides</name>
    <dbReference type="NCBI Taxonomy" id="1555241"/>
    <lineage>
        <taxon>Eukaryota</taxon>
        <taxon>Fungi</taxon>
        <taxon>Fungi incertae sedis</taxon>
        <taxon>Chytridiomycota</taxon>
        <taxon>Chytridiomycota incertae sedis</taxon>
        <taxon>Chytridiomycetes</taxon>
        <taxon>Caulochytriales</taxon>
        <taxon>Caulochytriaceae</taxon>
        <taxon>Caulochytrium</taxon>
    </lineage>
</organism>
<dbReference type="InterPro" id="IPR025110">
    <property type="entry name" value="AMP-bd_C"/>
</dbReference>
<reference evidence="6" key="1">
    <citation type="journal article" date="2018" name="Nat. Microbiol.">
        <title>Leveraging single-cell genomics to expand the fungal tree of life.</title>
        <authorList>
            <person name="Ahrendt S.R."/>
            <person name="Quandt C.A."/>
            <person name="Ciobanu D."/>
            <person name="Clum A."/>
            <person name="Salamov A."/>
            <person name="Andreopoulos B."/>
            <person name="Cheng J.F."/>
            <person name="Woyke T."/>
            <person name="Pelin A."/>
            <person name="Henrissat B."/>
            <person name="Reynolds N.K."/>
            <person name="Benny G.L."/>
            <person name="Smith M.E."/>
            <person name="James T.Y."/>
            <person name="Grigoriev I.V."/>
        </authorList>
    </citation>
    <scope>NUCLEOTIDE SEQUENCE [LARGE SCALE GENOMIC DNA]</scope>
    <source>
        <strain evidence="6">ATCC 52028</strain>
    </source>
</reference>
<dbReference type="InterPro" id="IPR010071">
    <property type="entry name" value="AA_adenyl_dom"/>
</dbReference>
<name>A0A4P9X985_9FUNG</name>
<dbReference type="InterPro" id="IPR020845">
    <property type="entry name" value="AMP-binding_CS"/>
</dbReference>
<dbReference type="SUPFAM" id="SSF51735">
    <property type="entry name" value="NAD(P)-binding Rossmann-fold domains"/>
    <property type="match status" value="1"/>
</dbReference>
<feature type="region of interest" description="Disordered" evidence="3">
    <location>
        <begin position="968"/>
        <end position="987"/>
    </location>
</feature>
<dbReference type="InterPro" id="IPR036291">
    <property type="entry name" value="NAD(P)-bd_dom_sf"/>
</dbReference>
<dbReference type="Gene3D" id="1.10.1200.10">
    <property type="entry name" value="ACP-like"/>
    <property type="match status" value="1"/>
</dbReference>
<keyword evidence="6" id="KW-1185">Reference proteome</keyword>
<dbReference type="SUPFAM" id="SSF56801">
    <property type="entry name" value="Acetyl-CoA synthetase-like"/>
    <property type="match status" value="1"/>
</dbReference>
<dbReference type="GO" id="GO:0044550">
    <property type="term" value="P:secondary metabolite biosynthetic process"/>
    <property type="evidence" value="ECO:0007669"/>
    <property type="project" value="UniProtKB-ARBA"/>
</dbReference>
<dbReference type="Pfam" id="PF00668">
    <property type="entry name" value="Condensation"/>
    <property type="match status" value="1"/>
</dbReference>
<dbReference type="PANTHER" id="PTHR44845:SF1">
    <property type="entry name" value="L-2-AMINOADIPATE REDUCTASE"/>
    <property type="match status" value="1"/>
</dbReference>
<dbReference type="STRING" id="1555241.A0A4P9X985"/>
<dbReference type="InterPro" id="IPR013120">
    <property type="entry name" value="FAR_NAD-bd"/>
</dbReference>
<dbReference type="Gene3D" id="3.30.559.30">
    <property type="entry name" value="Nonribosomal peptide synthetase, condensation domain"/>
    <property type="match status" value="1"/>
</dbReference>
<dbReference type="NCBIfam" id="TIGR01733">
    <property type="entry name" value="AA-adenyl-dom"/>
    <property type="match status" value="1"/>
</dbReference>
<dbReference type="InterPro" id="IPR000873">
    <property type="entry name" value="AMP-dep_synth/lig_dom"/>
</dbReference>
<dbReference type="InterPro" id="IPR042099">
    <property type="entry name" value="ANL_N_sf"/>
</dbReference>
<dbReference type="SUPFAM" id="SSF52777">
    <property type="entry name" value="CoA-dependent acyltransferases"/>
    <property type="match status" value="1"/>
</dbReference>